<evidence type="ECO:0000256" key="6">
    <source>
        <dbReference type="ARBA" id="ARBA00022989"/>
    </source>
</evidence>
<feature type="transmembrane region" description="Helical" evidence="9">
    <location>
        <begin position="431"/>
        <end position="457"/>
    </location>
</feature>
<proteinExistence type="predicted"/>
<dbReference type="InterPro" id="IPR013525">
    <property type="entry name" value="ABC2_TM"/>
</dbReference>
<dbReference type="PROSITE" id="PS00211">
    <property type="entry name" value="ABC_TRANSPORTER_1"/>
    <property type="match status" value="1"/>
</dbReference>
<dbReference type="AlphaFoldDB" id="A0A1Z5JNQ6"/>
<dbReference type="InterPro" id="IPR043926">
    <property type="entry name" value="ABCG_dom"/>
</dbReference>
<dbReference type="Gene3D" id="3.40.50.300">
    <property type="entry name" value="P-loop containing nucleotide triphosphate hydrolases"/>
    <property type="match status" value="1"/>
</dbReference>
<gene>
    <name evidence="11" type="ORF">FisN_8Lh293</name>
</gene>
<evidence type="ECO:0000256" key="9">
    <source>
        <dbReference type="SAM" id="Phobius"/>
    </source>
</evidence>
<dbReference type="SUPFAM" id="SSF52540">
    <property type="entry name" value="P-loop containing nucleoside triphosphate hydrolases"/>
    <property type="match status" value="1"/>
</dbReference>
<evidence type="ECO:0000256" key="8">
    <source>
        <dbReference type="SAM" id="MobiDB-lite"/>
    </source>
</evidence>
<evidence type="ECO:0000256" key="1">
    <source>
        <dbReference type="ARBA" id="ARBA00004141"/>
    </source>
</evidence>
<evidence type="ECO:0000313" key="12">
    <source>
        <dbReference type="Proteomes" id="UP000198406"/>
    </source>
</evidence>
<dbReference type="EMBL" id="BDSP01000092">
    <property type="protein sequence ID" value="GAX15411.1"/>
    <property type="molecule type" value="Genomic_DNA"/>
</dbReference>
<evidence type="ECO:0000259" key="10">
    <source>
        <dbReference type="PROSITE" id="PS50893"/>
    </source>
</evidence>
<evidence type="ECO:0000256" key="4">
    <source>
        <dbReference type="ARBA" id="ARBA00022741"/>
    </source>
</evidence>
<dbReference type="OrthoDB" id="185936at2759"/>
<dbReference type="GO" id="GO:0140359">
    <property type="term" value="F:ABC-type transporter activity"/>
    <property type="evidence" value="ECO:0007669"/>
    <property type="project" value="InterPro"/>
</dbReference>
<evidence type="ECO:0000256" key="2">
    <source>
        <dbReference type="ARBA" id="ARBA00022448"/>
    </source>
</evidence>
<feature type="region of interest" description="Disordered" evidence="8">
    <location>
        <begin position="1"/>
        <end position="25"/>
    </location>
</feature>
<comment type="subcellular location">
    <subcellularLocation>
        <location evidence="1">Membrane</location>
        <topology evidence="1">Multi-pass membrane protein</topology>
    </subcellularLocation>
</comment>
<dbReference type="InterPro" id="IPR050352">
    <property type="entry name" value="ABCG_transporters"/>
</dbReference>
<feature type="transmembrane region" description="Helical" evidence="9">
    <location>
        <begin position="469"/>
        <end position="490"/>
    </location>
</feature>
<feature type="transmembrane region" description="Helical" evidence="9">
    <location>
        <begin position="388"/>
        <end position="410"/>
    </location>
</feature>
<dbReference type="InterPro" id="IPR003593">
    <property type="entry name" value="AAA+_ATPase"/>
</dbReference>
<keyword evidence="7 9" id="KW-0472">Membrane</keyword>
<feature type="transmembrane region" description="Helical" evidence="9">
    <location>
        <begin position="353"/>
        <end position="376"/>
    </location>
</feature>
<dbReference type="PROSITE" id="PS50893">
    <property type="entry name" value="ABC_TRANSPORTER_2"/>
    <property type="match status" value="1"/>
</dbReference>
<comment type="caution">
    <text evidence="11">The sequence shown here is derived from an EMBL/GenBank/DDBJ whole genome shotgun (WGS) entry which is preliminary data.</text>
</comment>
<sequence>MSEVEEGKAPTTTTTTSKRLQSSHSSGMESSILRFKDVNFIVGTGDKTKNILTDVSGTVRWGRVLAIMGPSGAGKTTLISLLTLDALYGRAVGKVTLNGVPLTDQIFREHCFVVKQHDKHWPYLTCRETLRYAAELYDVAAAEDIDAVVEEIIQKMGLVTAADTRNASMSGGQRRRLSIGIALLKQPTLLFLDEPTSGLDAASSSNIMQEIVRVAKEERIIIVCTIHQPSTKVYNSFDQLMIMSRGREAFSGDVKEALPYFESINFPCPPATNPAEYFLDLVNSDFSDEKVITEILDMWEERRPSAGSSHHKKGFGDDEEGQEGVTKMKRAPLRKEMAIMFRRHAVMMQRDPILYIGRCFVFLTTNLVFAIVYWNGRDYTQDQSINKFWVSIWFIGVPSNMGVVAVYALNDEFKSVLRESKNGMVTGFSYVLAKTVLVLPMFFIFALFALGIPAFAIQDNEPKGFGAQIILFAAVMFVFESVAEALSVWFEDPIIGMLQFMNFWFGAFLFGGFLIAPEDMYWPFRLFYYIMPYGAYARSVAYEIFAHATFAPCDRATNQLSAICIPETDGVKVLGELSKVFPLLSSDDNFISDLVAILAIGLFYKILYVIGAFYKSTLVAKIHEK</sequence>
<dbReference type="InParanoid" id="A0A1Z5JNQ6"/>
<feature type="transmembrane region" description="Helical" evidence="9">
    <location>
        <begin position="497"/>
        <end position="516"/>
    </location>
</feature>
<evidence type="ECO:0000256" key="3">
    <source>
        <dbReference type="ARBA" id="ARBA00022692"/>
    </source>
</evidence>
<dbReference type="PANTHER" id="PTHR48041:SF139">
    <property type="entry name" value="PROTEIN SCARLET"/>
    <property type="match status" value="1"/>
</dbReference>
<dbReference type="Pfam" id="PF01061">
    <property type="entry name" value="ABC2_membrane"/>
    <property type="match status" value="1"/>
</dbReference>
<dbReference type="SMART" id="SM00382">
    <property type="entry name" value="AAA"/>
    <property type="match status" value="1"/>
</dbReference>
<organism evidence="11 12">
    <name type="scientific">Fistulifera solaris</name>
    <name type="common">Oleaginous diatom</name>
    <dbReference type="NCBI Taxonomy" id="1519565"/>
    <lineage>
        <taxon>Eukaryota</taxon>
        <taxon>Sar</taxon>
        <taxon>Stramenopiles</taxon>
        <taxon>Ochrophyta</taxon>
        <taxon>Bacillariophyta</taxon>
        <taxon>Bacillariophyceae</taxon>
        <taxon>Bacillariophycidae</taxon>
        <taxon>Naviculales</taxon>
        <taxon>Naviculaceae</taxon>
        <taxon>Fistulifera</taxon>
    </lineage>
</organism>
<dbReference type="PANTHER" id="PTHR48041">
    <property type="entry name" value="ABC TRANSPORTER G FAMILY MEMBER 28"/>
    <property type="match status" value="1"/>
</dbReference>
<evidence type="ECO:0000313" key="11">
    <source>
        <dbReference type="EMBL" id="GAX15411.1"/>
    </source>
</evidence>
<dbReference type="InterPro" id="IPR027417">
    <property type="entry name" value="P-loop_NTPase"/>
</dbReference>
<dbReference type="GO" id="GO:0016020">
    <property type="term" value="C:membrane"/>
    <property type="evidence" value="ECO:0007669"/>
    <property type="project" value="UniProtKB-SubCell"/>
</dbReference>
<dbReference type="GO" id="GO:0005524">
    <property type="term" value="F:ATP binding"/>
    <property type="evidence" value="ECO:0007669"/>
    <property type="project" value="UniProtKB-KW"/>
</dbReference>
<dbReference type="GO" id="GO:0016887">
    <property type="term" value="F:ATP hydrolysis activity"/>
    <property type="evidence" value="ECO:0007669"/>
    <property type="project" value="InterPro"/>
</dbReference>
<dbReference type="Pfam" id="PF19055">
    <property type="entry name" value="ABC2_membrane_7"/>
    <property type="match status" value="1"/>
</dbReference>
<keyword evidence="6 9" id="KW-1133">Transmembrane helix</keyword>
<reference evidence="11 12" key="1">
    <citation type="journal article" date="2015" name="Plant Cell">
        <title>Oil accumulation by the oleaginous diatom Fistulifera solaris as revealed by the genome and transcriptome.</title>
        <authorList>
            <person name="Tanaka T."/>
            <person name="Maeda Y."/>
            <person name="Veluchamy A."/>
            <person name="Tanaka M."/>
            <person name="Abida H."/>
            <person name="Marechal E."/>
            <person name="Bowler C."/>
            <person name="Muto M."/>
            <person name="Sunaga Y."/>
            <person name="Tanaka M."/>
            <person name="Yoshino T."/>
            <person name="Taniguchi T."/>
            <person name="Fukuda Y."/>
            <person name="Nemoto M."/>
            <person name="Matsumoto M."/>
            <person name="Wong P.S."/>
            <person name="Aburatani S."/>
            <person name="Fujibuchi W."/>
        </authorList>
    </citation>
    <scope>NUCLEOTIDE SEQUENCE [LARGE SCALE GENOMIC DNA]</scope>
    <source>
        <strain evidence="11 12">JPCC DA0580</strain>
    </source>
</reference>
<keyword evidence="5" id="KW-0067">ATP-binding</keyword>
<keyword evidence="4" id="KW-0547">Nucleotide-binding</keyword>
<keyword evidence="2" id="KW-0813">Transport</keyword>
<dbReference type="Pfam" id="PF00005">
    <property type="entry name" value="ABC_tran"/>
    <property type="match status" value="1"/>
</dbReference>
<feature type="region of interest" description="Disordered" evidence="8">
    <location>
        <begin position="302"/>
        <end position="326"/>
    </location>
</feature>
<protein>
    <recommendedName>
        <fullName evidence="10">ABC transporter domain-containing protein</fullName>
    </recommendedName>
</protein>
<evidence type="ECO:0000256" key="5">
    <source>
        <dbReference type="ARBA" id="ARBA00022840"/>
    </source>
</evidence>
<keyword evidence="3 9" id="KW-0812">Transmembrane</keyword>
<accession>A0A1Z5JNQ6</accession>
<dbReference type="InterPro" id="IPR003439">
    <property type="entry name" value="ABC_transporter-like_ATP-bd"/>
</dbReference>
<evidence type="ECO:0000256" key="7">
    <source>
        <dbReference type="ARBA" id="ARBA00023136"/>
    </source>
</evidence>
<keyword evidence="12" id="KW-1185">Reference proteome</keyword>
<dbReference type="InterPro" id="IPR017871">
    <property type="entry name" value="ABC_transporter-like_CS"/>
</dbReference>
<dbReference type="Proteomes" id="UP000198406">
    <property type="component" value="Unassembled WGS sequence"/>
</dbReference>
<feature type="transmembrane region" description="Helical" evidence="9">
    <location>
        <begin position="594"/>
        <end position="614"/>
    </location>
</feature>
<feature type="domain" description="ABC transporter" evidence="10">
    <location>
        <begin position="33"/>
        <end position="270"/>
    </location>
</feature>
<name>A0A1Z5JNQ6_FISSO</name>